<keyword evidence="2" id="KW-0479">Metal-binding</keyword>
<dbReference type="GO" id="GO:0005388">
    <property type="term" value="F:P-type calcium transporter activity"/>
    <property type="evidence" value="ECO:0007669"/>
    <property type="project" value="TreeGrafter"/>
</dbReference>
<evidence type="ECO:0000256" key="2">
    <source>
        <dbReference type="ARBA" id="ARBA00022723"/>
    </source>
</evidence>
<evidence type="ECO:0000313" key="6">
    <source>
        <dbReference type="EMBL" id="CAD9459685.1"/>
    </source>
</evidence>
<dbReference type="EMBL" id="HBGS01046408">
    <property type="protein sequence ID" value="CAD9459685.1"/>
    <property type="molecule type" value="Transcribed_RNA"/>
</dbReference>
<keyword evidence="4" id="KW-0472">Membrane</keyword>
<reference evidence="6" key="1">
    <citation type="submission" date="2021-01" db="EMBL/GenBank/DDBJ databases">
        <authorList>
            <person name="Corre E."/>
            <person name="Pelletier E."/>
            <person name="Niang G."/>
            <person name="Scheremetjew M."/>
            <person name="Finn R."/>
            <person name="Kale V."/>
            <person name="Holt S."/>
            <person name="Cochrane G."/>
            <person name="Meng A."/>
            <person name="Brown T."/>
            <person name="Cohen L."/>
        </authorList>
    </citation>
    <scope>NUCLEOTIDE SEQUENCE</scope>
    <source>
        <strain evidence="6">CCMP1381</strain>
    </source>
</reference>
<dbReference type="InterPro" id="IPR023298">
    <property type="entry name" value="ATPase_P-typ_TM_dom_sf"/>
</dbReference>
<feature type="transmembrane region" description="Helical" evidence="4">
    <location>
        <begin position="75"/>
        <end position="94"/>
    </location>
</feature>
<keyword evidence="3" id="KW-0460">Magnesium</keyword>
<dbReference type="Pfam" id="PF00689">
    <property type="entry name" value="Cation_ATPase_C"/>
    <property type="match status" value="1"/>
</dbReference>
<dbReference type="GO" id="GO:0005886">
    <property type="term" value="C:plasma membrane"/>
    <property type="evidence" value="ECO:0007669"/>
    <property type="project" value="TreeGrafter"/>
</dbReference>
<gene>
    <name evidence="6" type="ORF">DSPE1174_LOCUS24051</name>
</gene>
<feature type="domain" description="Cation-transporting P-type ATPase C-terminal" evidence="5">
    <location>
        <begin position="1"/>
        <end position="127"/>
    </location>
</feature>
<dbReference type="Gene3D" id="1.20.1110.10">
    <property type="entry name" value="Calcium-transporting ATPase, transmembrane domain"/>
    <property type="match status" value="1"/>
</dbReference>
<sequence length="148" mass="16911">MIRNIAVQSIYQLVLLVSMLKLGDKMFPGIELNSTVHYTLLFNVFVFCQVFNELNARSITNDMNILKDMHRNPMFQIILVFTVIMQYGIVQYGGDFTKTAPLDQTQWIHSVALGALTIPIGFLMRLIPVSENMNDFAGYTSLDDKKRN</sequence>
<proteinExistence type="predicted"/>
<dbReference type="InterPro" id="IPR006068">
    <property type="entry name" value="ATPase_P-typ_cation-transptr_C"/>
</dbReference>
<comment type="subcellular location">
    <subcellularLocation>
        <location evidence="1">Endomembrane system</location>
        <topology evidence="1">Multi-pass membrane protein</topology>
    </subcellularLocation>
</comment>
<dbReference type="AlphaFoldDB" id="A0A7S2DNG1"/>
<keyword evidence="4" id="KW-1133">Transmembrane helix</keyword>
<dbReference type="SUPFAM" id="SSF81665">
    <property type="entry name" value="Calcium ATPase, transmembrane domain M"/>
    <property type="match status" value="1"/>
</dbReference>
<dbReference type="GO" id="GO:0046872">
    <property type="term" value="F:metal ion binding"/>
    <property type="evidence" value="ECO:0007669"/>
    <property type="project" value="UniProtKB-KW"/>
</dbReference>
<organism evidence="6">
    <name type="scientific">Octactis speculum</name>
    <dbReference type="NCBI Taxonomy" id="3111310"/>
    <lineage>
        <taxon>Eukaryota</taxon>
        <taxon>Sar</taxon>
        <taxon>Stramenopiles</taxon>
        <taxon>Ochrophyta</taxon>
        <taxon>Dictyochophyceae</taxon>
        <taxon>Dictyochales</taxon>
        <taxon>Dictyochaceae</taxon>
        <taxon>Octactis</taxon>
    </lineage>
</organism>
<dbReference type="GO" id="GO:0012505">
    <property type="term" value="C:endomembrane system"/>
    <property type="evidence" value="ECO:0007669"/>
    <property type="project" value="UniProtKB-SubCell"/>
</dbReference>
<protein>
    <recommendedName>
        <fullName evidence="5">Cation-transporting P-type ATPase C-terminal domain-containing protein</fullName>
    </recommendedName>
</protein>
<evidence type="ECO:0000259" key="5">
    <source>
        <dbReference type="Pfam" id="PF00689"/>
    </source>
</evidence>
<evidence type="ECO:0000256" key="3">
    <source>
        <dbReference type="ARBA" id="ARBA00022842"/>
    </source>
</evidence>
<keyword evidence="4" id="KW-0812">Transmembrane</keyword>
<name>A0A7S2DNG1_9STRA</name>
<dbReference type="PANTHER" id="PTHR24093">
    <property type="entry name" value="CATION TRANSPORTING ATPASE"/>
    <property type="match status" value="1"/>
</dbReference>
<evidence type="ECO:0000256" key="4">
    <source>
        <dbReference type="SAM" id="Phobius"/>
    </source>
</evidence>
<accession>A0A7S2DNG1</accession>
<dbReference type="PANTHER" id="PTHR24093:SF369">
    <property type="entry name" value="CALCIUM-TRANSPORTING ATPASE"/>
    <property type="match status" value="1"/>
</dbReference>
<feature type="transmembrane region" description="Helical" evidence="4">
    <location>
        <begin position="106"/>
        <end position="127"/>
    </location>
</feature>
<evidence type="ECO:0000256" key="1">
    <source>
        <dbReference type="ARBA" id="ARBA00004127"/>
    </source>
</evidence>